<accession>A0A1A6HZ62</accession>
<keyword evidence="3" id="KW-1185">Reference proteome</keyword>
<organism evidence="2 3">
    <name type="scientific">Neotoma lepida</name>
    <name type="common">Desert woodrat</name>
    <dbReference type="NCBI Taxonomy" id="56216"/>
    <lineage>
        <taxon>Eukaryota</taxon>
        <taxon>Metazoa</taxon>
        <taxon>Chordata</taxon>
        <taxon>Craniata</taxon>
        <taxon>Vertebrata</taxon>
        <taxon>Euteleostomi</taxon>
        <taxon>Mammalia</taxon>
        <taxon>Eutheria</taxon>
        <taxon>Euarchontoglires</taxon>
        <taxon>Glires</taxon>
        <taxon>Rodentia</taxon>
        <taxon>Myomorpha</taxon>
        <taxon>Muroidea</taxon>
        <taxon>Cricetidae</taxon>
        <taxon>Neotominae</taxon>
        <taxon>Neotoma</taxon>
    </lineage>
</organism>
<protein>
    <submittedName>
        <fullName evidence="2">Uncharacterized protein</fullName>
    </submittedName>
</protein>
<comment type="caution">
    <text evidence="2">The sequence shown here is derived from an EMBL/GenBank/DDBJ whole genome shotgun (WGS) entry which is preliminary data.</text>
</comment>
<keyword evidence="1" id="KW-1133">Transmembrane helix</keyword>
<dbReference type="EMBL" id="LZPO01005771">
    <property type="protein sequence ID" value="OBS83509.1"/>
    <property type="molecule type" value="Genomic_DNA"/>
</dbReference>
<dbReference type="AlphaFoldDB" id="A0A1A6HZ62"/>
<keyword evidence="1" id="KW-0472">Membrane</keyword>
<gene>
    <name evidence="2" type="ORF">A6R68_22537</name>
</gene>
<evidence type="ECO:0000313" key="3">
    <source>
        <dbReference type="Proteomes" id="UP000092124"/>
    </source>
</evidence>
<evidence type="ECO:0000256" key="1">
    <source>
        <dbReference type="SAM" id="Phobius"/>
    </source>
</evidence>
<reference evidence="2 3" key="1">
    <citation type="submission" date="2016-06" db="EMBL/GenBank/DDBJ databases">
        <title>The Draft Genome Sequence and Annotation of the Desert Woodrat Neotoma lepida.</title>
        <authorList>
            <person name="Campbell M."/>
            <person name="Oakeson K.F."/>
            <person name="Yandell M."/>
            <person name="Halpert J.R."/>
            <person name="Dearing D."/>
        </authorList>
    </citation>
    <scope>NUCLEOTIDE SEQUENCE [LARGE SCALE GENOMIC DNA]</scope>
    <source>
        <strain evidence="2">417</strain>
        <tissue evidence="2">Liver</tissue>
    </source>
</reference>
<dbReference type="Proteomes" id="UP000092124">
    <property type="component" value="Unassembled WGS sequence"/>
</dbReference>
<proteinExistence type="predicted"/>
<keyword evidence="1" id="KW-0812">Transmembrane</keyword>
<name>A0A1A6HZ62_NEOLE</name>
<sequence>MRPLPPEINLAKGEFSLLSCCKFSLEISEKATTIGIISVSIITTSISITSITILLIASTTTTITLVEPATEANGWYLPGPALHPAPK</sequence>
<feature type="transmembrane region" description="Helical" evidence="1">
    <location>
        <begin position="34"/>
        <end position="57"/>
    </location>
</feature>
<evidence type="ECO:0000313" key="2">
    <source>
        <dbReference type="EMBL" id="OBS83509.1"/>
    </source>
</evidence>